<dbReference type="Proteomes" id="UP000018896">
    <property type="component" value="Unassembled WGS sequence"/>
</dbReference>
<accession>W4QP06</accession>
<evidence type="ECO:0000256" key="10">
    <source>
        <dbReference type="ARBA" id="ARBA00048793"/>
    </source>
</evidence>
<dbReference type="GO" id="GO:0015940">
    <property type="term" value="P:pantothenate biosynthetic process"/>
    <property type="evidence" value="ECO:0007669"/>
    <property type="project" value="UniProtKB-UniPathway"/>
</dbReference>
<organism evidence="14 15">
    <name type="scientific">Halalkalibacter akibai (strain ATCC 43226 / DSM 21942 / CIP 109018 / JCM 9157 / 1139)</name>
    <name type="common">Bacillus akibai</name>
    <dbReference type="NCBI Taxonomy" id="1236973"/>
    <lineage>
        <taxon>Bacteria</taxon>
        <taxon>Bacillati</taxon>
        <taxon>Bacillota</taxon>
        <taxon>Bacilli</taxon>
        <taxon>Bacillales</taxon>
        <taxon>Bacillaceae</taxon>
        <taxon>Halalkalibacter</taxon>
    </lineage>
</organism>
<evidence type="ECO:0000256" key="8">
    <source>
        <dbReference type="ARBA" id="ARBA00023002"/>
    </source>
</evidence>
<sequence length="309" mass="35395">MRIAVVGSGSIGMLVTFYLSKSGHEVILLTNRKQQEKSVNENSLNLLRNDQKYNSSKVYAHTIHKIENIEPIDLLIITVKAYQVDEVLAHLENRQVHVKAILFMQNGMSHVENISYLGFSEVAVAVIEHGAVRINDFTVHHTGIGQLKWSYIREGDQVIKDVFKTVSSVHFNISYSREWRQMLEDKLIVNACINPLTALFLLKNGELLNNTHYQQMMKRVFQEVSTVLEIKTEKQADYWGYVKDICLKTADNHSSMVMDIKHRRKTEIDSIIGYLIRRAEKKQTQVAILPFLLEGIRAKEAQMGVLENG</sequence>
<dbReference type="STRING" id="1236973.JCM9157_871"/>
<dbReference type="InterPro" id="IPR013332">
    <property type="entry name" value="KPR_N"/>
</dbReference>
<evidence type="ECO:0000313" key="14">
    <source>
        <dbReference type="EMBL" id="GAE33845.1"/>
    </source>
</evidence>
<comment type="catalytic activity">
    <reaction evidence="10 11">
        <text>(R)-pantoate + NADP(+) = 2-dehydropantoate + NADPH + H(+)</text>
        <dbReference type="Rhea" id="RHEA:16233"/>
        <dbReference type="ChEBI" id="CHEBI:11561"/>
        <dbReference type="ChEBI" id="CHEBI:15378"/>
        <dbReference type="ChEBI" id="CHEBI:15980"/>
        <dbReference type="ChEBI" id="CHEBI:57783"/>
        <dbReference type="ChEBI" id="CHEBI:58349"/>
        <dbReference type="EC" id="1.1.1.169"/>
    </reaction>
</comment>
<evidence type="ECO:0000313" key="15">
    <source>
        <dbReference type="Proteomes" id="UP000018896"/>
    </source>
</evidence>
<dbReference type="InterPro" id="IPR013752">
    <property type="entry name" value="KPA_reductase"/>
</dbReference>
<comment type="similarity">
    <text evidence="3 11">Belongs to the ketopantoate reductase family.</text>
</comment>
<dbReference type="AlphaFoldDB" id="W4QP06"/>
<comment type="caution">
    <text evidence="14">The sequence shown here is derived from an EMBL/GenBank/DDBJ whole genome shotgun (WGS) entry which is preliminary data.</text>
</comment>
<keyword evidence="15" id="KW-1185">Reference proteome</keyword>
<dbReference type="PANTHER" id="PTHR43765">
    <property type="entry name" value="2-DEHYDROPANTOATE 2-REDUCTASE-RELATED"/>
    <property type="match status" value="1"/>
</dbReference>
<evidence type="ECO:0000256" key="6">
    <source>
        <dbReference type="ARBA" id="ARBA00022655"/>
    </source>
</evidence>
<evidence type="ECO:0000259" key="13">
    <source>
        <dbReference type="Pfam" id="PF08546"/>
    </source>
</evidence>
<dbReference type="GO" id="GO:0005737">
    <property type="term" value="C:cytoplasm"/>
    <property type="evidence" value="ECO:0007669"/>
    <property type="project" value="TreeGrafter"/>
</dbReference>
<dbReference type="InterPro" id="IPR003710">
    <property type="entry name" value="ApbA"/>
</dbReference>
<gene>
    <name evidence="14" type="ORF">JCM9157_871</name>
</gene>
<evidence type="ECO:0000256" key="4">
    <source>
        <dbReference type="ARBA" id="ARBA00013014"/>
    </source>
</evidence>
<dbReference type="InterPro" id="IPR050838">
    <property type="entry name" value="Ketopantoate_reductase"/>
</dbReference>
<comment type="pathway">
    <text evidence="2 11">Cofactor biosynthesis; (R)-pantothenate biosynthesis; (R)-pantoate from 3-methyl-2-oxobutanoate: step 2/2.</text>
</comment>
<comment type="function">
    <text evidence="1 11">Catalyzes the NADPH-dependent reduction of ketopantoate into pantoic acid.</text>
</comment>
<name>W4QP06_HALA3</name>
<evidence type="ECO:0000256" key="2">
    <source>
        <dbReference type="ARBA" id="ARBA00004994"/>
    </source>
</evidence>
<dbReference type="PANTHER" id="PTHR43765:SF2">
    <property type="entry name" value="2-DEHYDROPANTOATE 2-REDUCTASE"/>
    <property type="match status" value="1"/>
</dbReference>
<protein>
    <recommendedName>
        <fullName evidence="5 11">2-dehydropantoate 2-reductase</fullName>
        <ecNumber evidence="4 11">1.1.1.169</ecNumber>
    </recommendedName>
    <alternativeName>
        <fullName evidence="9 11">Ketopantoate reductase</fullName>
    </alternativeName>
</protein>
<dbReference type="InterPro" id="IPR036291">
    <property type="entry name" value="NAD(P)-bd_dom_sf"/>
</dbReference>
<evidence type="ECO:0000256" key="7">
    <source>
        <dbReference type="ARBA" id="ARBA00022857"/>
    </source>
</evidence>
<dbReference type="EC" id="1.1.1.169" evidence="4 11"/>
<evidence type="ECO:0000256" key="11">
    <source>
        <dbReference type="RuleBase" id="RU362068"/>
    </source>
</evidence>
<dbReference type="UniPathway" id="UPA00028">
    <property type="reaction ID" value="UER00004"/>
</dbReference>
<keyword evidence="7 11" id="KW-0521">NADP</keyword>
<dbReference type="Gene3D" id="1.10.1040.10">
    <property type="entry name" value="N-(1-d-carboxylethyl)-l-norvaline Dehydrogenase, domain 2"/>
    <property type="match status" value="1"/>
</dbReference>
<dbReference type="Pfam" id="PF08546">
    <property type="entry name" value="ApbA_C"/>
    <property type="match status" value="1"/>
</dbReference>
<evidence type="ECO:0000256" key="1">
    <source>
        <dbReference type="ARBA" id="ARBA00002919"/>
    </source>
</evidence>
<dbReference type="GO" id="GO:0050661">
    <property type="term" value="F:NADP binding"/>
    <property type="evidence" value="ECO:0007669"/>
    <property type="project" value="TreeGrafter"/>
</dbReference>
<dbReference type="SUPFAM" id="SSF51735">
    <property type="entry name" value="NAD(P)-binding Rossmann-fold domains"/>
    <property type="match status" value="1"/>
</dbReference>
<proteinExistence type="inferred from homology"/>
<dbReference type="Gene3D" id="3.40.50.720">
    <property type="entry name" value="NAD(P)-binding Rossmann-like Domain"/>
    <property type="match status" value="1"/>
</dbReference>
<feature type="domain" description="Ketopantoate reductase C-terminal" evidence="13">
    <location>
        <begin position="179"/>
        <end position="300"/>
    </location>
</feature>
<evidence type="ECO:0000256" key="9">
    <source>
        <dbReference type="ARBA" id="ARBA00032024"/>
    </source>
</evidence>
<keyword evidence="6 11" id="KW-0566">Pantothenate biosynthesis</keyword>
<dbReference type="SUPFAM" id="SSF48179">
    <property type="entry name" value="6-phosphogluconate dehydrogenase C-terminal domain-like"/>
    <property type="match status" value="1"/>
</dbReference>
<feature type="domain" description="Ketopantoate reductase N-terminal" evidence="12">
    <location>
        <begin position="3"/>
        <end position="152"/>
    </location>
</feature>
<dbReference type="OrthoDB" id="9800163at2"/>
<dbReference type="RefSeq" id="WP_035662423.1">
    <property type="nucleotide sequence ID" value="NZ_BAUV01000004.1"/>
</dbReference>
<dbReference type="eggNOG" id="COG1893">
    <property type="taxonomic scope" value="Bacteria"/>
</dbReference>
<dbReference type="InterPro" id="IPR013328">
    <property type="entry name" value="6PGD_dom2"/>
</dbReference>
<dbReference type="InterPro" id="IPR008927">
    <property type="entry name" value="6-PGluconate_DH-like_C_sf"/>
</dbReference>
<dbReference type="NCBIfam" id="NF005093">
    <property type="entry name" value="PRK06522.2-4"/>
    <property type="match status" value="1"/>
</dbReference>
<keyword evidence="8 11" id="KW-0560">Oxidoreductase</keyword>
<dbReference type="GO" id="GO:0008677">
    <property type="term" value="F:2-dehydropantoate 2-reductase activity"/>
    <property type="evidence" value="ECO:0007669"/>
    <property type="project" value="UniProtKB-EC"/>
</dbReference>
<evidence type="ECO:0000259" key="12">
    <source>
        <dbReference type="Pfam" id="PF02558"/>
    </source>
</evidence>
<dbReference type="EMBL" id="BAUV01000004">
    <property type="protein sequence ID" value="GAE33845.1"/>
    <property type="molecule type" value="Genomic_DNA"/>
</dbReference>
<evidence type="ECO:0000256" key="5">
    <source>
        <dbReference type="ARBA" id="ARBA00019465"/>
    </source>
</evidence>
<reference evidence="14 15" key="1">
    <citation type="journal article" date="2014" name="Genome Announc.">
        <title>Draft Genome Sequences of Three Alkaliphilic Bacillus Strains, Bacillus wakoensis JCM 9140T, Bacillus akibai JCM 9157T, and Bacillus hemicellulosilyticus JCM 9152T.</title>
        <authorList>
            <person name="Yuki M."/>
            <person name="Oshima K."/>
            <person name="Suda W."/>
            <person name="Oshida Y."/>
            <person name="Kitamura K."/>
            <person name="Iida T."/>
            <person name="Hattori M."/>
            <person name="Ohkuma M."/>
        </authorList>
    </citation>
    <scope>NUCLEOTIDE SEQUENCE [LARGE SCALE GENOMIC DNA]</scope>
    <source>
        <strain evidence="14 15">JCM 9157</strain>
    </source>
</reference>
<dbReference type="Pfam" id="PF02558">
    <property type="entry name" value="ApbA"/>
    <property type="match status" value="1"/>
</dbReference>
<evidence type="ECO:0000256" key="3">
    <source>
        <dbReference type="ARBA" id="ARBA00007870"/>
    </source>
</evidence>
<dbReference type="NCBIfam" id="TIGR00745">
    <property type="entry name" value="apbA_panE"/>
    <property type="match status" value="1"/>
</dbReference>